<feature type="compositionally biased region" description="Basic residues" evidence="1">
    <location>
        <begin position="121"/>
        <end position="142"/>
    </location>
</feature>
<organism evidence="2 3">
    <name type="scientific">Discina gigas</name>
    <dbReference type="NCBI Taxonomy" id="1032678"/>
    <lineage>
        <taxon>Eukaryota</taxon>
        <taxon>Fungi</taxon>
        <taxon>Dikarya</taxon>
        <taxon>Ascomycota</taxon>
        <taxon>Pezizomycotina</taxon>
        <taxon>Pezizomycetes</taxon>
        <taxon>Pezizales</taxon>
        <taxon>Discinaceae</taxon>
        <taxon>Discina</taxon>
    </lineage>
</organism>
<feature type="region of interest" description="Disordered" evidence="1">
    <location>
        <begin position="291"/>
        <end position="321"/>
    </location>
</feature>
<dbReference type="EMBL" id="JBBBZM010000062">
    <property type="protein sequence ID" value="KAL0635806.1"/>
    <property type="molecule type" value="Genomic_DNA"/>
</dbReference>
<proteinExistence type="predicted"/>
<feature type="region of interest" description="Disordered" evidence="1">
    <location>
        <begin position="406"/>
        <end position="432"/>
    </location>
</feature>
<feature type="compositionally biased region" description="Polar residues" evidence="1">
    <location>
        <begin position="291"/>
        <end position="305"/>
    </location>
</feature>
<accession>A0ABR3GIU7</accession>
<keyword evidence="3" id="KW-1185">Reference proteome</keyword>
<evidence type="ECO:0000256" key="1">
    <source>
        <dbReference type="SAM" id="MobiDB-lite"/>
    </source>
</evidence>
<protein>
    <submittedName>
        <fullName evidence="2">Uncharacterized protein</fullName>
    </submittedName>
</protein>
<name>A0ABR3GIU7_9PEZI</name>
<dbReference type="Proteomes" id="UP001447188">
    <property type="component" value="Unassembled WGS sequence"/>
</dbReference>
<comment type="caution">
    <text evidence="2">The sequence shown here is derived from an EMBL/GenBank/DDBJ whole genome shotgun (WGS) entry which is preliminary data.</text>
</comment>
<sequence length="469" mass="52157">MLGLEQCCEKTVTSRNSWNPSLYRADSPIPSVAPIFRSHLSLSSFSDEKVLKPDDSAIFMELEKSEDGRAFELSVGRRNSGDSGSSFGLTSGRIGSGDSDSTRASDPDAVNIRGSIVSDKRRGKMPMRSNAIHRRAVSRRHSLKIEQEEQHEAETLSAKRRNSMTTDFDVEPSDEEIRQACKIYTEASQQRSPHPESDVQWARVILRRQMNWEHMRYENPLKNSVEQLQLKPRNSIESAVPTRLPGLVHQTLPPLTIPVLPNMSPRISSFSLPTPVKEESEGDVMSLKLAENSSNPSIPQPSTGIFMSPEPLGDPNTEPEKPSLRVAASPMVLRAEGVHPSGVTQTFTTSADSLTTVPPRFRSVRTFFRKPLRNVIRRISCFSKGHFPPHTQPESDNLARPVADVTPLEESSFHRQSRSSGEIQDVPTSEEPFVRVGNEISALVGGMTSPSIRIQFHARTEDLFPTRSS</sequence>
<evidence type="ECO:0000313" key="2">
    <source>
        <dbReference type="EMBL" id="KAL0635806.1"/>
    </source>
</evidence>
<feature type="region of interest" description="Disordered" evidence="1">
    <location>
        <begin position="75"/>
        <end position="172"/>
    </location>
</feature>
<reference evidence="2 3" key="1">
    <citation type="submission" date="2024-02" db="EMBL/GenBank/DDBJ databases">
        <title>Discinaceae phylogenomics.</title>
        <authorList>
            <person name="Dirks A.C."/>
            <person name="James T.Y."/>
        </authorList>
    </citation>
    <scope>NUCLEOTIDE SEQUENCE [LARGE SCALE GENOMIC DNA]</scope>
    <source>
        <strain evidence="2 3">ACD0624</strain>
    </source>
</reference>
<gene>
    <name evidence="2" type="ORF">Q9L58_005240</name>
</gene>
<feature type="compositionally biased region" description="Basic and acidic residues" evidence="1">
    <location>
        <begin position="143"/>
        <end position="154"/>
    </location>
</feature>
<evidence type="ECO:0000313" key="3">
    <source>
        <dbReference type="Proteomes" id="UP001447188"/>
    </source>
</evidence>